<proteinExistence type="predicted"/>
<protein>
    <submittedName>
        <fullName evidence="1">Uncharacterized protein</fullName>
    </submittedName>
</protein>
<organism evidence="1 2">
    <name type="scientific">Paraphoma chrysanthemicola</name>
    <dbReference type="NCBI Taxonomy" id="798071"/>
    <lineage>
        <taxon>Eukaryota</taxon>
        <taxon>Fungi</taxon>
        <taxon>Dikarya</taxon>
        <taxon>Ascomycota</taxon>
        <taxon>Pezizomycotina</taxon>
        <taxon>Dothideomycetes</taxon>
        <taxon>Pleosporomycetidae</taxon>
        <taxon>Pleosporales</taxon>
        <taxon>Pleosporineae</taxon>
        <taxon>Phaeosphaeriaceae</taxon>
        <taxon>Paraphoma</taxon>
    </lineage>
</organism>
<keyword evidence="2" id="KW-1185">Reference proteome</keyword>
<dbReference type="Proteomes" id="UP000813461">
    <property type="component" value="Unassembled WGS sequence"/>
</dbReference>
<evidence type="ECO:0000313" key="1">
    <source>
        <dbReference type="EMBL" id="KAH7068720.1"/>
    </source>
</evidence>
<name>A0A8K0VSH0_9PLEO</name>
<gene>
    <name evidence="1" type="ORF">FB567DRAFT_248985</name>
</gene>
<comment type="caution">
    <text evidence="1">The sequence shown here is derived from an EMBL/GenBank/DDBJ whole genome shotgun (WGS) entry which is preliminary data.</text>
</comment>
<accession>A0A8K0VSH0</accession>
<dbReference type="EMBL" id="JAGMVJ010000031">
    <property type="protein sequence ID" value="KAH7068720.1"/>
    <property type="molecule type" value="Genomic_DNA"/>
</dbReference>
<dbReference type="AlphaFoldDB" id="A0A8K0VSH0"/>
<dbReference type="OrthoDB" id="40579at2759"/>
<sequence length="173" mass="19313">MSRAMTPSQIISALLQLGVEEGSILDWHRCLVDTPPDVLRVWIQTIKSDTAAHAATMPPPSPIVSSGSRLTATHQAPEVEHGSSSSYVITSLPHGAPQQLHCPIAGCKGRWKGSYTWFVKHFREKHLNDYWYGMENVAWRCLCGVDFANDKHLMTHIWQEHVVSTSSQANLEI</sequence>
<evidence type="ECO:0000313" key="2">
    <source>
        <dbReference type="Proteomes" id="UP000813461"/>
    </source>
</evidence>
<reference evidence="1" key="1">
    <citation type="journal article" date="2021" name="Nat. Commun.">
        <title>Genetic determinants of endophytism in the Arabidopsis root mycobiome.</title>
        <authorList>
            <person name="Mesny F."/>
            <person name="Miyauchi S."/>
            <person name="Thiergart T."/>
            <person name="Pickel B."/>
            <person name="Atanasova L."/>
            <person name="Karlsson M."/>
            <person name="Huettel B."/>
            <person name="Barry K.W."/>
            <person name="Haridas S."/>
            <person name="Chen C."/>
            <person name="Bauer D."/>
            <person name="Andreopoulos W."/>
            <person name="Pangilinan J."/>
            <person name="LaButti K."/>
            <person name="Riley R."/>
            <person name="Lipzen A."/>
            <person name="Clum A."/>
            <person name="Drula E."/>
            <person name="Henrissat B."/>
            <person name="Kohler A."/>
            <person name="Grigoriev I.V."/>
            <person name="Martin F.M."/>
            <person name="Hacquard S."/>
        </authorList>
    </citation>
    <scope>NUCLEOTIDE SEQUENCE</scope>
    <source>
        <strain evidence="1">MPI-SDFR-AT-0120</strain>
    </source>
</reference>